<sequence length="173" mass="18391">MQTPPTPWPLRTQTPDFAPSSHAVVVAGSSCSLSPIVAGSSLLISLPSSPGCFTVSPNSPRPSRRTPTRTLLFLLYPSPAPASEAHIWPTTCTPVTHQSCSWSFLRTHVCTENHTSYAINTYFWRNLVLQAVILLLCTGSCIYSSSATSTTVHSSTCSPATSACSSAAIGYDI</sequence>
<comment type="caution">
    <text evidence="1">The sequence shown here is derived from an EMBL/GenBank/DDBJ whole genome shotgun (WGS) entry which is preliminary data.</text>
</comment>
<dbReference type="AlphaFoldDB" id="A0A9Q1JIF2"/>
<evidence type="ECO:0000313" key="1">
    <source>
        <dbReference type="EMBL" id="KAJ8424144.1"/>
    </source>
</evidence>
<dbReference type="EMBL" id="JAKOGI010001760">
    <property type="protein sequence ID" value="KAJ8424144.1"/>
    <property type="molecule type" value="Genomic_DNA"/>
</dbReference>
<dbReference type="Proteomes" id="UP001153076">
    <property type="component" value="Unassembled WGS sequence"/>
</dbReference>
<proteinExistence type="predicted"/>
<accession>A0A9Q1JIF2</accession>
<gene>
    <name evidence="1" type="ORF">Cgig2_030830</name>
</gene>
<organism evidence="1 2">
    <name type="scientific">Carnegiea gigantea</name>
    <dbReference type="NCBI Taxonomy" id="171969"/>
    <lineage>
        <taxon>Eukaryota</taxon>
        <taxon>Viridiplantae</taxon>
        <taxon>Streptophyta</taxon>
        <taxon>Embryophyta</taxon>
        <taxon>Tracheophyta</taxon>
        <taxon>Spermatophyta</taxon>
        <taxon>Magnoliopsida</taxon>
        <taxon>eudicotyledons</taxon>
        <taxon>Gunneridae</taxon>
        <taxon>Pentapetalae</taxon>
        <taxon>Caryophyllales</taxon>
        <taxon>Cactineae</taxon>
        <taxon>Cactaceae</taxon>
        <taxon>Cactoideae</taxon>
        <taxon>Echinocereeae</taxon>
        <taxon>Carnegiea</taxon>
    </lineage>
</organism>
<keyword evidence="2" id="KW-1185">Reference proteome</keyword>
<protein>
    <submittedName>
        <fullName evidence="1">Uncharacterized protein</fullName>
    </submittedName>
</protein>
<evidence type="ECO:0000313" key="2">
    <source>
        <dbReference type="Proteomes" id="UP001153076"/>
    </source>
</evidence>
<name>A0A9Q1JIF2_9CARY</name>
<reference evidence="1" key="1">
    <citation type="submission" date="2022-04" db="EMBL/GenBank/DDBJ databases">
        <title>Carnegiea gigantea Genome sequencing and assembly v2.</title>
        <authorList>
            <person name="Copetti D."/>
            <person name="Sanderson M.J."/>
            <person name="Burquez A."/>
            <person name="Wojciechowski M.F."/>
        </authorList>
    </citation>
    <scope>NUCLEOTIDE SEQUENCE</scope>
    <source>
        <strain evidence="1">SGP5-SGP5p</strain>
        <tissue evidence="1">Aerial part</tissue>
    </source>
</reference>